<dbReference type="Proteomes" id="UP000494256">
    <property type="component" value="Unassembled WGS sequence"/>
</dbReference>
<reference evidence="3 4" key="1">
    <citation type="submission" date="2020-04" db="EMBL/GenBank/DDBJ databases">
        <authorList>
            <person name="Wallbank WR R."/>
            <person name="Pardo Diaz C."/>
            <person name="Kozak K."/>
            <person name="Martin S."/>
            <person name="Jiggins C."/>
            <person name="Moest M."/>
            <person name="Warren A I."/>
            <person name="Byers J.R.P. K."/>
            <person name="Montejo-Kovacevich G."/>
            <person name="Yen C E."/>
        </authorList>
    </citation>
    <scope>NUCLEOTIDE SEQUENCE [LARGE SCALE GENOMIC DNA]</scope>
</reference>
<dbReference type="EMBL" id="CADEBC010000063">
    <property type="protein sequence ID" value="CAB3221430.1"/>
    <property type="molecule type" value="Genomic_DNA"/>
</dbReference>
<dbReference type="AlphaFoldDB" id="A0A8S0YQD9"/>
<keyword evidence="3" id="KW-1185">Reference proteome</keyword>
<evidence type="ECO:0000313" key="3">
    <source>
        <dbReference type="Proteomes" id="UP000494106"/>
    </source>
</evidence>
<protein>
    <submittedName>
        <fullName evidence="1">Uncharacterized protein</fullName>
    </submittedName>
</protein>
<name>A0A8S0YQD9_ARCPL</name>
<evidence type="ECO:0000313" key="2">
    <source>
        <dbReference type="EMBL" id="CAB3243526.1"/>
    </source>
</evidence>
<evidence type="ECO:0000313" key="4">
    <source>
        <dbReference type="Proteomes" id="UP000494256"/>
    </source>
</evidence>
<proteinExistence type="predicted"/>
<comment type="caution">
    <text evidence="1">The sequence shown here is derived from an EMBL/GenBank/DDBJ whole genome shotgun (WGS) entry which is preliminary data.</text>
</comment>
<organism evidence="1 3">
    <name type="scientific">Arctia plantaginis</name>
    <name type="common">Wood tiger moth</name>
    <name type="synonym">Phalaena plantaginis</name>
    <dbReference type="NCBI Taxonomy" id="874455"/>
    <lineage>
        <taxon>Eukaryota</taxon>
        <taxon>Metazoa</taxon>
        <taxon>Ecdysozoa</taxon>
        <taxon>Arthropoda</taxon>
        <taxon>Hexapoda</taxon>
        <taxon>Insecta</taxon>
        <taxon>Pterygota</taxon>
        <taxon>Neoptera</taxon>
        <taxon>Endopterygota</taxon>
        <taxon>Lepidoptera</taxon>
        <taxon>Glossata</taxon>
        <taxon>Ditrysia</taxon>
        <taxon>Noctuoidea</taxon>
        <taxon>Erebidae</taxon>
        <taxon>Arctiinae</taxon>
        <taxon>Arctia</taxon>
    </lineage>
</organism>
<evidence type="ECO:0000313" key="1">
    <source>
        <dbReference type="EMBL" id="CAB3221430.1"/>
    </source>
</evidence>
<sequence length="73" mass="8856">MERVYLANLQNRVTLLFISLLQEFKYHKESTEMYFYGYELRIHYQDEISVIKLACERYQRSTASKENNGQKIL</sequence>
<dbReference type="EMBL" id="CADEBD010000314">
    <property type="protein sequence ID" value="CAB3243526.1"/>
    <property type="molecule type" value="Genomic_DNA"/>
</dbReference>
<accession>A0A8S0YQD9</accession>
<gene>
    <name evidence="2" type="ORF">APLA_LOCUS10413</name>
    <name evidence="1" type="ORF">APLA_LOCUS585</name>
</gene>
<dbReference type="Proteomes" id="UP000494106">
    <property type="component" value="Unassembled WGS sequence"/>
</dbReference>